<accession>A0ABQ8HW77</accession>
<evidence type="ECO:0008006" key="10">
    <source>
        <dbReference type="Google" id="ProtNLM"/>
    </source>
</evidence>
<feature type="transmembrane region" description="Helical" evidence="7">
    <location>
        <begin position="592"/>
        <end position="611"/>
    </location>
</feature>
<keyword evidence="3" id="KW-0813">Transport</keyword>
<reference evidence="8 9" key="1">
    <citation type="submission" date="2021-02" db="EMBL/GenBank/DDBJ databases">
        <title>Plant Genome Project.</title>
        <authorList>
            <person name="Zhang R.-G."/>
        </authorList>
    </citation>
    <scope>NUCLEOTIDE SEQUENCE [LARGE SCALE GENOMIC DNA]</scope>
    <source>
        <tissue evidence="8">Leaves</tissue>
    </source>
</reference>
<evidence type="ECO:0000256" key="5">
    <source>
        <dbReference type="ARBA" id="ARBA00022989"/>
    </source>
</evidence>
<evidence type="ECO:0000256" key="6">
    <source>
        <dbReference type="ARBA" id="ARBA00023136"/>
    </source>
</evidence>
<dbReference type="PANTHER" id="PTHR31376:SF50">
    <property type="entry name" value="PURINE PERMEASE-RELATED"/>
    <property type="match status" value="1"/>
</dbReference>
<feature type="transmembrane region" description="Helical" evidence="7">
    <location>
        <begin position="171"/>
        <end position="189"/>
    </location>
</feature>
<dbReference type="InterPro" id="IPR030182">
    <property type="entry name" value="PUP_plant"/>
</dbReference>
<feature type="transmembrane region" description="Helical" evidence="7">
    <location>
        <begin position="553"/>
        <end position="572"/>
    </location>
</feature>
<gene>
    <name evidence="8" type="ORF">JRO89_XS06G0022800</name>
</gene>
<feature type="transmembrane region" description="Helical" evidence="7">
    <location>
        <begin position="659"/>
        <end position="680"/>
    </location>
</feature>
<sequence>MGEVRDLQLQVMGVEETKVANSAQNTNQTNQSTTLSQHNKYKWWLRVAVYTVLVVVNLCAAVILGRLYYVKGGKSKWLLTLLQFVGFPVLLLYYCIPKNPTRNDHHTEARSSLIVAAVYVSLGLIGVAFAFLISVGMQYLPVSTVTLISASQLAFNAFFSFILNSQKFTPLIINSLVLLTISPILLIFNNDSAKPAGVSKVENLIGFICTVAGAAVGGLMLALTQLAFRKVLKRGTFKENMDLVVWQSIVASSSTLVGLFASGEWKGLTKEMEEYALGKVSYIMTITWIAITSQVFLVGTIGLIFEVSSLFCNAISVLNLPIVPVLAVIVFHDKMDGLKVISMVLAIWGIVSYVYQQYLDDRVEETKVANSAQNTNQTNQSTTLSQHNKYKWWLRVAVYTVLVVVNLCAAVILGRLYYVKGGKSKWLLTLLQFVGFPVLLLYYCIPKNPTRNDHHTEARSSLIVAAVYVSLGLIGVAFAFLISVGMQYLPVSTVTLISASQLAFNAFFSFILNSQKFTPLIINSLVLLTISPILLIFNNDSAKPAGVSKVENLIGFICTVAGAAVGGLMLALTQLAFRKVLKRGTFKENMDLVVWQSIVASSATLVGLFASGEWKGLTKEMEEYALGKVSYIMTITWIAITSQVFLVGTIGLIFEVSSLFCNAISVLNLPIVPVLAVIVFHDKMDGLKVISMVLAIWGIVSYVYQQYLDDRESKGTDTSITNEV</sequence>
<dbReference type="Pfam" id="PF16913">
    <property type="entry name" value="PUNUT"/>
    <property type="match status" value="2"/>
</dbReference>
<comment type="caution">
    <text evidence="8">The sequence shown here is derived from an EMBL/GenBank/DDBJ whole genome shotgun (WGS) entry which is preliminary data.</text>
</comment>
<keyword evidence="9" id="KW-1185">Reference proteome</keyword>
<feature type="transmembrane region" description="Helical" evidence="7">
    <location>
        <begin position="461"/>
        <end position="482"/>
    </location>
</feature>
<keyword evidence="6 7" id="KW-0472">Membrane</keyword>
<feature type="transmembrane region" description="Helical" evidence="7">
    <location>
        <begin position="282"/>
        <end position="305"/>
    </location>
</feature>
<evidence type="ECO:0000256" key="2">
    <source>
        <dbReference type="ARBA" id="ARBA00006213"/>
    </source>
</evidence>
<feature type="transmembrane region" description="Helical" evidence="7">
    <location>
        <begin position="520"/>
        <end position="538"/>
    </location>
</feature>
<feature type="transmembrane region" description="Helical" evidence="7">
    <location>
        <begin position="686"/>
        <end position="704"/>
    </location>
</feature>
<organism evidence="8 9">
    <name type="scientific">Xanthoceras sorbifolium</name>
    <dbReference type="NCBI Taxonomy" id="99658"/>
    <lineage>
        <taxon>Eukaryota</taxon>
        <taxon>Viridiplantae</taxon>
        <taxon>Streptophyta</taxon>
        <taxon>Embryophyta</taxon>
        <taxon>Tracheophyta</taxon>
        <taxon>Spermatophyta</taxon>
        <taxon>Magnoliopsida</taxon>
        <taxon>eudicotyledons</taxon>
        <taxon>Gunneridae</taxon>
        <taxon>Pentapetalae</taxon>
        <taxon>rosids</taxon>
        <taxon>malvids</taxon>
        <taxon>Sapindales</taxon>
        <taxon>Sapindaceae</taxon>
        <taxon>Xanthoceroideae</taxon>
        <taxon>Xanthoceras</taxon>
    </lineage>
</organism>
<feature type="transmembrane region" description="Helical" evidence="7">
    <location>
        <begin position="204"/>
        <end position="223"/>
    </location>
</feature>
<name>A0ABQ8HW77_9ROSI</name>
<feature type="transmembrane region" description="Helical" evidence="7">
    <location>
        <begin position="426"/>
        <end position="445"/>
    </location>
</feature>
<keyword evidence="4 7" id="KW-0812">Transmembrane</keyword>
<keyword evidence="5 7" id="KW-1133">Transmembrane helix</keyword>
<feature type="transmembrane region" description="Helical" evidence="7">
    <location>
        <begin position="310"/>
        <end position="331"/>
    </location>
</feature>
<comment type="subcellular location">
    <subcellularLocation>
        <location evidence="1">Membrane</location>
    </subcellularLocation>
</comment>
<evidence type="ECO:0000256" key="7">
    <source>
        <dbReference type="SAM" id="Phobius"/>
    </source>
</evidence>
<dbReference type="Proteomes" id="UP000827721">
    <property type="component" value="Unassembled WGS sequence"/>
</dbReference>
<feature type="transmembrane region" description="Helical" evidence="7">
    <location>
        <begin position="631"/>
        <end position="654"/>
    </location>
</feature>
<comment type="similarity">
    <text evidence="2">Belongs to the purine permeases (TC 2.A.7.14) family.</text>
</comment>
<evidence type="ECO:0000256" key="3">
    <source>
        <dbReference type="ARBA" id="ARBA00022448"/>
    </source>
</evidence>
<feature type="transmembrane region" description="Helical" evidence="7">
    <location>
        <begin position="112"/>
        <end position="133"/>
    </location>
</feature>
<feature type="transmembrane region" description="Helical" evidence="7">
    <location>
        <begin position="77"/>
        <end position="96"/>
    </location>
</feature>
<protein>
    <recommendedName>
        <fullName evidence="10">Purine permease 10</fullName>
    </recommendedName>
</protein>
<feature type="transmembrane region" description="Helical" evidence="7">
    <location>
        <begin position="488"/>
        <end position="508"/>
    </location>
</feature>
<evidence type="ECO:0000313" key="8">
    <source>
        <dbReference type="EMBL" id="KAH7568615.1"/>
    </source>
</evidence>
<feature type="transmembrane region" description="Helical" evidence="7">
    <location>
        <begin position="392"/>
        <end position="414"/>
    </location>
</feature>
<dbReference type="EMBL" id="JAFEMO010000006">
    <property type="protein sequence ID" value="KAH7568615.1"/>
    <property type="molecule type" value="Genomic_DNA"/>
</dbReference>
<dbReference type="PANTHER" id="PTHR31376">
    <property type="entry name" value="OS09G0467300 PROTEIN-RELATED"/>
    <property type="match status" value="1"/>
</dbReference>
<feature type="transmembrane region" description="Helical" evidence="7">
    <location>
        <begin position="243"/>
        <end position="262"/>
    </location>
</feature>
<proteinExistence type="inferred from homology"/>
<evidence type="ECO:0000256" key="4">
    <source>
        <dbReference type="ARBA" id="ARBA00022692"/>
    </source>
</evidence>
<feature type="transmembrane region" description="Helical" evidence="7">
    <location>
        <begin position="139"/>
        <end position="159"/>
    </location>
</feature>
<feature type="transmembrane region" description="Helical" evidence="7">
    <location>
        <begin position="43"/>
        <end position="65"/>
    </location>
</feature>
<evidence type="ECO:0000313" key="9">
    <source>
        <dbReference type="Proteomes" id="UP000827721"/>
    </source>
</evidence>
<feature type="transmembrane region" description="Helical" evidence="7">
    <location>
        <begin position="337"/>
        <end position="355"/>
    </location>
</feature>
<evidence type="ECO:0000256" key="1">
    <source>
        <dbReference type="ARBA" id="ARBA00004370"/>
    </source>
</evidence>